<accession>A0A0F9XGG5</accession>
<dbReference type="GO" id="GO:0009425">
    <property type="term" value="C:bacterial-type flagellum basal body"/>
    <property type="evidence" value="ECO:0007669"/>
    <property type="project" value="InterPro"/>
</dbReference>
<keyword evidence="7 9" id="KW-0472">Membrane</keyword>
<dbReference type="GO" id="GO:0005886">
    <property type="term" value="C:plasma membrane"/>
    <property type="evidence" value="ECO:0007669"/>
    <property type="project" value="UniProtKB-SubCell"/>
</dbReference>
<comment type="subcellular location">
    <subcellularLocation>
        <location evidence="1">Cell membrane</location>
        <topology evidence="1">Single-pass membrane protein</topology>
    </subcellularLocation>
</comment>
<dbReference type="GO" id="GO:0006935">
    <property type="term" value="P:chemotaxis"/>
    <property type="evidence" value="ECO:0007669"/>
    <property type="project" value="UniProtKB-KW"/>
</dbReference>
<evidence type="ECO:0000256" key="3">
    <source>
        <dbReference type="ARBA" id="ARBA00022500"/>
    </source>
</evidence>
<organism evidence="10">
    <name type="scientific">marine sediment metagenome</name>
    <dbReference type="NCBI Taxonomy" id="412755"/>
    <lineage>
        <taxon>unclassified sequences</taxon>
        <taxon>metagenomes</taxon>
        <taxon>ecological metagenomes</taxon>
    </lineage>
</organism>
<evidence type="ECO:0008006" key="11">
    <source>
        <dbReference type="Google" id="ProtNLM"/>
    </source>
</evidence>
<protein>
    <recommendedName>
        <fullName evidence="11">Flagellar protein FliL</fullName>
    </recommendedName>
</protein>
<dbReference type="InterPro" id="IPR005503">
    <property type="entry name" value="FliL"/>
</dbReference>
<name>A0A0F9XGG5_9ZZZZ</name>
<feature type="transmembrane region" description="Helical" evidence="9">
    <location>
        <begin position="26"/>
        <end position="48"/>
    </location>
</feature>
<evidence type="ECO:0000256" key="2">
    <source>
        <dbReference type="ARBA" id="ARBA00022475"/>
    </source>
</evidence>
<dbReference type="PANTHER" id="PTHR35091">
    <property type="entry name" value="FLAGELLAR PROTEIN FLIL"/>
    <property type="match status" value="1"/>
</dbReference>
<evidence type="ECO:0000256" key="5">
    <source>
        <dbReference type="ARBA" id="ARBA00022779"/>
    </source>
</evidence>
<dbReference type="EMBL" id="LAZR01000106">
    <property type="protein sequence ID" value="KKN91018.1"/>
    <property type="molecule type" value="Genomic_DNA"/>
</dbReference>
<evidence type="ECO:0000256" key="7">
    <source>
        <dbReference type="ARBA" id="ARBA00023136"/>
    </source>
</evidence>
<dbReference type="GO" id="GO:0071978">
    <property type="term" value="P:bacterial-type flagellum-dependent swarming motility"/>
    <property type="evidence" value="ECO:0007669"/>
    <property type="project" value="TreeGrafter"/>
</dbReference>
<keyword evidence="5" id="KW-0283">Flagellar rotation</keyword>
<evidence type="ECO:0000256" key="4">
    <source>
        <dbReference type="ARBA" id="ARBA00022692"/>
    </source>
</evidence>
<comment type="caution">
    <text evidence="10">The sequence shown here is derived from an EMBL/GenBank/DDBJ whole genome shotgun (WGS) entry which is preliminary data.</text>
</comment>
<dbReference type="PANTHER" id="PTHR35091:SF2">
    <property type="entry name" value="FLAGELLAR PROTEIN FLIL"/>
    <property type="match status" value="1"/>
</dbReference>
<evidence type="ECO:0000256" key="1">
    <source>
        <dbReference type="ARBA" id="ARBA00004162"/>
    </source>
</evidence>
<keyword evidence="2" id="KW-1003">Cell membrane</keyword>
<keyword evidence="4 9" id="KW-0812">Transmembrane</keyword>
<evidence type="ECO:0000256" key="9">
    <source>
        <dbReference type="SAM" id="Phobius"/>
    </source>
</evidence>
<proteinExistence type="predicted"/>
<keyword evidence="6 9" id="KW-1133">Transmembrane helix</keyword>
<reference evidence="10" key="1">
    <citation type="journal article" date="2015" name="Nature">
        <title>Complex archaea that bridge the gap between prokaryotes and eukaryotes.</title>
        <authorList>
            <person name="Spang A."/>
            <person name="Saw J.H."/>
            <person name="Jorgensen S.L."/>
            <person name="Zaremba-Niedzwiedzka K."/>
            <person name="Martijn J."/>
            <person name="Lind A.E."/>
            <person name="van Eijk R."/>
            <person name="Schleper C."/>
            <person name="Guy L."/>
            <person name="Ettema T.J."/>
        </authorList>
    </citation>
    <scope>NUCLEOTIDE SEQUENCE</scope>
</reference>
<evidence type="ECO:0000256" key="8">
    <source>
        <dbReference type="SAM" id="MobiDB-lite"/>
    </source>
</evidence>
<evidence type="ECO:0000313" key="10">
    <source>
        <dbReference type="EMBL" id="KKN91018.1"/>
    </source>
</evidence>
<feature type="region of interest" description="Disordered" evidence="8">
    <location>
        <begin position="1"/>
        <end position="21"/>
    </location>
</feature>
<gene>
    <name evidence="10" type="ORF">LCGC14_0222200</name>
</gene>
<dbReference type="Pfam" id="PF03748">
    <property type="entry name" value="FliL"/>
    <property type="match status" value="1"/>
</dbReference>
<sequence length="170" mass="19041">MARQQPQQAEPEEEEQPATTSRKKMFILVGAGLMALLLSLGVVAWVFLSGDEEEVAETVAEPGQPMAIYQPLNPAFVVNYVHEGRPRYLQVSVVLMGRDQSGMEELTKHMPLIRNQLVMLFSSEDFSTLFSPEGKETLRERASLAVKALMEKELGNPMIETVLFTNFVLQ</sequence>
<dbReference type="AlphaFoldDB" id="A0A0F9XGG5"/>
<evidence type="ECO:0000256" key="6">
    <source>
        <dbReference type="ARBA" id="ARBA00022989"/>
    </source>
</evidence>
<keyword evidence="3" id="KW-0145">Chemotaxis</keyword>